<evidence type="ECO:0000256" key="2">
    <source>
        <dbReference type="ARBA" id="ARBA00022803"/>
    </source>
</evidence>
<keyword evidence="2 3" id="KW-0802">TPR repeat</keyword>
<evidence type="ECO:0000313" key="4">
    <source>
        <dbReference type="EMBL" id="MEQ3354069.1"/>
    </source>
</evidence>
<comment type="caution">
    <text evidence="4">The sequence shown here is derived from an EMBL/GenBank/DDBJ whole genome shotgun (WGS) entry which is preliminary data.</text>
</comment>
<keyword evidence="1" id="KW-0677">Repeat</keyword>
<organism evidence="4 5">
    <name type="scientific">Aedoeadaptatus acetigenes</name>
    <dbReference type="NCBI Taxonomy" id="2981723"/>
    <lineage>
        <taxon>Bacteria</taxon>
        <taxon>Bacillati</taxon>
        <taxon>Bacillota</taxon>
        <taxon>Tissierellia</taxon>
        <taxon>Tissierellales</taxon>
        <taxon>Peptoniphilaceae</taxon>
        <taxon>Aedoeadaptatus</taxon>
    </lineage>
</organism>
<dbReference type="InterPro" id="IPR011990">
    <property type="entry name" value="TPR-like_helical_dom_sf"/>
</dbReference>
<evidence type="ECO:0000256" key="3">
    <source>
        <dbReference type="PROSITE-ProRule" id="PRU00339"/>
    </source>
</evidence>
<sequence>MDSKKYLRDWYDAIGFLEQIPGREKILNGAPIPMLQKDLVREIKAHRGDGTMDYRHIFTAMCVLVALDPDFPYADVYLKFLKENRDDAIRAIDRQLAIALKQEEAEFAYLMARAKECIRGDVRDRLETTYAMEGIYNKNWGQGEDLSDLLKEITDRYESVINDEPNCAEAYGALGRLFEAQALYIKAKFYDEKALALAEDDLLKEQMRMALERVEEPAAIDGAKTYLHYGKYEDAIAAIQSLDSKYTDPAQCAHILGMAYYGLRDMEKAIAFLEDAASHGDDGEIENDLAIALAAAGREEEALDILSSLLDKENDNRTALMNRGILYYREEKFSEALNDFEKAYRLASDPDLWALIEQTRELTEKA</sequence>
<gene>
    <name evidence="4" type="ORF">AAA081_07165</name>
</gene>
<feature type="repeat" description="TPR" evidence="3">
    <location>
        <begin position="317"/>
        <end position="350"/>
    </location>
</feature>
<dbReference type="Pfam" id="PF13181">
    <property type="entry name" value="TPR_8"/>
    <property type="match status" value="1"/>
</dbReference>
<evidence type="ECO:0000313" key="5">
    <source>
        <dbReference type="Proteomes" id="UP001481872"/>
    </source>
</evidence>
<dbReference type="SMART" id="SM00028">
    <property type="entry name" value="TPR"/>
    <property type="match status" value="3"/>
</dbReference>
<dbReference type="Pfam" id="PF07719">
    <property type="entry name" value="TPR_2"/>
    <property type="match status" value="1"/>
</dbReference>
<dbReference type="Proteomes" id="UP001481872">
    <property type="component" value="Unassembled WGS sequence"/>
</dbReference>
<reference evidence="4 5" key="1">
    <citation type="submission" date="2024-04" db="EMBL/GenBank/DDBJ databases">
        <title>Human intestinal bacterial collection.</title>
        <authorList>
            <person name="Pauvert C."/>
            <person name="Hitch T.C.A."/>
            <person name="Clavel T."/>
        </authorList>
    </citation>
    <scope>NUCLEOTIDE SEQUENCE [LARGE SCALE GENOMIC DNA]</scope>
    <source>
        <strain evidence="4 5">CLA-SR-H026</strain>
    </source>
</reference>
<accession>A0ABV1J7A5</accession>
<proteinExistence type="predicted"/>
<dbReference type="SUPFAM" id="SSF48452">
    <property type="entry name" value="TPR-like"/>
    <property type="match status" value="2"/>
</dbReference>
<keyword evidence="5" id="KW-1185">Reference proteome</keyword>
<dbReference type="EMBL" id="JBBNPS010000022">
    <property type="protein sequence ID" value="MEQ3354069.1"/>
    <property type="molecule type" value="Genomic_DNA"/>
</dbReference>
<evidence type="ECO:0000256" key="1">
    <source>
        <dbReference type="ARBA" id="ARBA00022737"/>
    </source>
</evidence>
<dbReference type="InterPro" id="IPR019734">
    <property type="entry name" value="TPR_rpt"/>
</dbReference>
<protein>
    <submittedName>
        <fullName evidence="4">Tetratricopeptide repeat protein</fullName>
    </submittedName>
</protein>
<dbReference type="Gene3D" id="1.25.40.10">
    <property type="entry name" value="Tetratricopeptide repeat domain"/>
    <property type="match status" value="2"/>
</dbReference>
<name>A0ABV1J7A5_9FIRM</name>
<dbReference type="InterPro" id="IPR013105">
    <property type="entry name" value="TPR_2"/>
</dbReference>
<dbReference type="PROSITE" id="PS50005">
    <property type="entry name" value="TPR"/>
    <property type="match status" value="1"/>
</dbReference>
<dbReference type="RefSeq" id="WP_349054377.1">
    <property type="nucleotide sequence ID" value="NZ_JBBNPS010000022.1"/>
</dbReference>